<feature type="transmembrane region" description="Helical" evidence="7">
    <location>
        <begin position="113"/>
        <end position="137"/>
    </location>
</feature>
<keyword evidence="6 7" id="KW-0472">Membrane</keyword>
<dbReference type="NCBIfam" id="NF006248">
    <property type="entry name" value="PRK08386.1"/>
    <property type="match status" value="1"/>
</dbReference>
<evidence type="ECO:0000313" key="9">
    <source>
        <dbReference type="EMBL" id="EEG78155.1"/>
    </source>
</evidence>
<dbReference type="InterPro" id="IPR050622">
    <property type="entry name" value="CPA3_antiporter_subunitB"/>
</dbReference>
<evidence type="ECO:0000256" key="1">
    <source>
        <dbReference type="ARBA" id="ARBA00004651"/>
    </source>
</evidence>
<proteinExistence type="inferred from homology"/>
<feature type="transmembrane region" description="Helical" evidence="7">
    <location>
        <begin position="36"/>
        <end position="55"/>
    </location>
</feature>
<dbReference type="RefSeq" id="WP_008515496.1">
    <property type="nucleotide sequence ID" value="NZ_ACJM01000004.1"/>
</dbReference>
<keyword evidence="3" id="KW-1003">Cell membrane</keyword>
<evidence type="ECO:0000256" key="6">
    <source>
        <dbReference type="ARBA" id="ARBA00023136"/>
    </source>
</evidence>
<evidence type="ECO:0000256" key="5">
    <source>
        <dbReference type="ARBA" id="ARBA00022989"/>
    </source>
</evidence>
<comment type="caution">
    <text evidence="9">The sequence shown here is derived from an EMBL/GenBank/DDBJ whole genome shotgun (WGS) entry which is preliminary data.</text>
</comment>
<dbReference type="STRING" id="555088.DealDRAFT_1032"/>
<evidence type="ECO:0000256" key="7">
    <source>
        <dbReference type="SAM" id="Phobius"/>
    </source>
</evidence>
<dbReference type="AlphaFoldDB" id="C0GEX3"/>
<dbReference type="InterPro" id="IPR007182">
    <property type="entry name" value="MnhB"/>
</dbReference>
<feature type="transmembrane region" description="Helical" evidence="7">
    <location>
        <begin position="75"/>
        <end position="93"/>
    </location>
</feature>
<dbReference type="Proteomes" id="UP000006443">
    <property type="component" value="Unassembled WGS sequence"/>
</dbReference>
<reference evidence="9 10" key="1">
    <citation type="submission" date="2009-02" db="EMBL/GenBank/DDBJ databases">
        <title>Sequencing of the draft genome and assembly of Dethiobacter alkaliphilus AHT 1.</title>
        <authorList>
            <consortium name="US DOE Joint Genome Institute (JGI-PGF)"/>
            <person name="Lucas S."/>
            <person name="Copeland A."/>
            <person name="Lapidus A."/>
            <person name="Glavina del Rio T."/>
            <person name="Dalin E."/>
            <person name="Tice H."/>
            <person name="Bruce D."/>
            <person name="Goodwin L."/>
            <person name="Pitluck S."/>
            <person name="Larimer F."/>
            <person name="Land M.L."/>
            <person name="Hauser L."/>
            <person name="Muyzer G."/>
        </authorList>
    </citation>
    <scope>NUCLEOTIDE SEQUENCE [LARGE SCALE GENOMIC DNA]</scope>
    <source>
        <strain evidence="9 10">AHT 1</strain>
    </source>
</reference>
<dbReference type="OrthoDB" id="1752329at2"/>
<dbReference type="eggNOG" id="COG2111">
    <property type="taxonomic scope" value="Bacteria"/>
</dbReference>
<sequence>MEDVIVRYISRIILPFVQLYGLYVVVHGHLSPGGGFSGGAIIGASMILFALSFNLKEGSKKISHDVSTVLESGGAVLFATIGIAAIFMGTNFLGNRAAGFPMGELGDLFSAGAIPIITFGLGIKVASTMITLFYSLIEGEEDHSHDHH</sequence>
<protein>
    <submittedName>
        <fullName evidence="9">Na+/H+ antiporter MnhB subunit-related protein</fullName>
    </submittedName>
</protein>
<dbReference type="PANTHER" id="PTHR33932">
    <property type="entry name" value="NA(+)/H(+) ANTIPORTER SUBUNIT B"/>
    <property type="match status" value="1"/>
</dbReference>
<dbReference type="EMBL" id="ACJM01000004">
    <property type="protein sequence ID" value="EEG78155.1"/>
    <property type="molecule type" value="Genomic_DNA"/>
</dbReference>
<dbReference type="GO" id="GO:0005886">
    <property type="term" value="C:plasma membrane"/>
    <property type="evidence" value="ECO:0007669"/>
    <property type="project" value="UniProtKB-SubCell"/>
</dbReference>
<keyword evidence="10" id="KW-1185">Reference proteome</keyword>
<feature type="transmembrane region" description="Helical" evidence="7">
    <location>
        <begin position="12"/>
        <end position="30"/>
    </location>
</feature>
<accession>C0GEX3</accession>
<comment type="subcellular location">
    <subcellularLocation>
        <location evidence="1">Cell membrane</location>
        <topology evidence="1">Multi-pass membrane protein</topology>
    </subcellularLocation>
</comment>
<dbReference type="PANTHER" id="PTHR33932:SF4">
    <property type="entry name" value="NA(+)_H(+) ANTIPORTER SUBUNIT B"/>
    <property type="match status" value="1"/>
</dbReference>
<dbReference type="Pfam" id="PF04039">
    <property type="entry name" value="MnhB"/>
    <property type="match status" value="1"/>
</dbReference>
<name>C0GEX3_DETAL</name>
<keyword evidence="4 7" id="KW-0812">Transmembrane</keyword>
<organism evidence="9 10">
    <name type="scientific">Dethiobacter alkaliphilus AHT 1</name>
    <dbReference type="NCBI Taxonomy" id="555088"/>
    <lineage>
        <taxon>Bacteria</taxon>
        <taxon>Bacillati</taxon>
        <taxon>Bacillota</taxon>
        <taxon>Dethiobacteria</taxon>
        <taxon>Dethiobacterales</taxon>
        <taxon>Dethiobacteraceae</taxon>
        <taxon>Dethiobacter</taxon>
    </lineage>
</organism>
<evidence type="ECO:0000256" key="4">
    <source>
        <dbReference type="ARBA" id="ARBA00022692"/>
    </source>
</evidence>
<evidence type="ECO:0000259" key="8">
    <source>
        <dbReference type="Pfam" id="PF04039"/>
    </source>
</evidence>
<keyword evidence="5 7" id="KW-1133">Transmembrane helix</keyword>
<evidence type="ECO:0000313" key="10">
    <source>
        <dbReference type="Proteomes" id="UP000006443"/>
    </source>
</evidence>
<evidence type="ECO:0000256" key="3">
    <source>
        <dbReference type="ARBA" id="ARBA00022475"/>
    </source>
</evidence>
<gene>
    <name evidence="9" type="ORF">DealDRAFT_1032</name>
</gene>
<comment type="similarity">
    <text evidence="2">Belongs to the CPA3 antiporters (TC 2.A.63) subunit B family.</text>
</comment>
<evidence type="ECO:0000256" key="2">
    <source>
        <dbReference type="ARBA" id="ARBA00009425"/>
    </source>
</evidence>
<feature type="domain" description="Na+/H+ antiporter MnhB subunit-related protein" evidence="8">
    <location>
        <begin position="5"/>
        <end position="130"/>
    </location>
</feature>